<dbReference type="PANTHER" id="PTHR45947">
    <property type="entry name" value="SULFOQUINOVOSYL TRANSFERASE SQD2"/>
    <property type="match status" value="1"/>
</dbReference>
<feature type="domain" description="Polymerase/histidinol phosphatase N-terminal" evidence="1">
    <location>
        <begin position="8"/>
        <end position="82"/>
    </location>
</feature>
<reference evidence="2 3" key="1">
    <citation type="submission" date="2008-05" db="EMBL/GenBank/DDBJ databases">
        <title>Complete sequence of chromosome of Geobacter lovleyi SZ.</title>
        <authorList>
            <consortium name="US DOE Joint Genome Institute"/>
            <person name="Lucas S."/>
            <person name="Copeland A."/>
            <person name="Lapidus A."/>
            <person name="Glavina del Rio T."/>
            <person name="Dalin E."/>
            <person name="Tice H."/>
            <person name="Bruce D."/>
            <person name="Goodwin L."/>
            <person name="Pitluck S."/>
            <person name="Chertkov O."/>
            <person name="Meincke L."/>
            <person name="Brettin T."/>
            <person name="Detter J.C."/>
            <person name="Han C."/>
            <person name="Tapia R."/>
            <person name="Kuske C.R."/>
            <person name="Schmutz J."/>
            <person name="Larimer F."/>
            <person name="Land M."/>
            <person name="Hauser L."/>
            <person name="Kyrpides N."/>
            <person name="Mikhailova N."/>
            <person name="Sung Y."/>
            <person name="Fletcher K.E."/>
            <person name="Ritalahti K.M."/>
            <person name="Loeffler F.E."/>
            <person name="Richardson P."/>
        </authorList>
    </citation>
    <scope>NUCLEOTIDE SEQUENCE [LARGE SCALE GENOMIC DNA]</scope>
    <source>
        <strain evidence="3">ATCC BAA-1151 / DSM 17278 / SZ</strain>
    </source>
</reference>
<evidence type="ECO:0000313" key="3">
    <source>
        <dbReference type="Proteomes" id="UP000002420"/>
    </source>
</evidence>
<organism evidence="2 3">
    <name type="scientific">Trichlorobacter lovleyi (strain ATCC BAA-1151 / DSM 17278 / SZ)</name>
    <name type="common">Geobacter lovleyi</name>
    <dbReference type="NCBI Taxonomy" id="398767"/>
    <lineage>
        <taxon>Bacteria</taxon>
        <taxon>Pseudomonadati</taxon>
        <taxon>Thermodesulfobacteriota</taxon>
        <taxon>Desulfuromonadia</taxon>
        <taxon>Geobacterales</taxon>
        <taxon>Geobacteraceae</taxon>
        <taxon>Trichlorobacter</taxon>
    </lineage>
</organism>
<dbReference type="SMART" id="SM00481">
    <property type="entry name" value="POLIIIAc"/>
    <property type="match status" value="1"/>
</dbReference>
<dbReference type="CDD" id="cd03814">
    <property type="entry name" value="GT4-like"/>
    <property type="match status" value="1"/>
</dbReference>
<keyword evidence="3" id="KW-1185">Reference proteome</keyword>
<dbReference type="CDD" id="cd07432">
    <property type="entry name" value="PHP_HisPPase"/>
    <property type="match status" value="1"/>
</dbReference>
<evidence type="ECO:0000313" key="2">
    <source>
        <dbReference type="EMBL" id="ACD94331.1"/>
    </source>
</evidence>
<dbReference type="InterPro" id="IPR050194">
    <property type="entry name" value="Glycosyltransferase_grp1"/>
</dbReference>
<evidence type="ECO:0000259" key="1">
    <source>
        <dbReference type="SMART" id="SM00481"/>
    </source>
</evidence>
<proteinExistence type="predicted"/>
<dbReference type="eggNOG" id="COG0438">
    <property type="taxonomic scope" value="Bacteria"/>
</dbReference>
<dbReference type="InterPro" id="IPR028098">
    <property type="entry name" value="Glyco_trans_4-like_N"/>
</dbReference>
<dbReference type="KEGG" id="glo:Glov_0604"/>
<dbReference type="GO" id="GO:0016758">
    <property type="term" value="F:hexosyltransferase activity"/>
    <property type="evidence" value="ECO:0007669"/>
    <property type="project" value="TreeGrafter"/>
</dbReference>
<dbReference type="Pfam" id="PF13692">
    <property type="entry name" value="Glyco_trans_1_4"/>
    <property type="match status" value="1"/>
</dbReference>
<protein>
    <submittedName>
        <fullName evidence="2">Glycosyl transferase group 1</fullName>
    </submittedName>
</protein>
<dbReference type="HOGENOM" id="CLU_018859_0_0_7"/>
<dbReference type="InterPro" id="IPR003141">
    <property type="entry name" value="Pol/His_phosphatase_N"/>
</dbReference>
<dbReference type="SUPFAM" id="SSF89550">
    <property type="entry name" value="PHP domain-like"/>
    <property type="match status" value="1"/>
</dbReference>
<sequence>MIMKTYKADLHVHSSYSNKPTYWAMRKFNCPESYTSPRQLYQTALARGMHYVTITDHNAIGGALEIAHLPNTFISAEITTHFPENGCKAHLVVLHISEAQYAEIMVLRKNVYELVAYLNQERIAHFLAHPLYAQNDKLTIEIIEKSLLLFTTFEVQNGCRARRFNDVTARLAGALTPAIVERLAEQHRITPTGPTPWQKGMVGGSDDHGGLFIARAHTCSHRGEDLDAFLDAVRQGSTWAEGEHGGPLTMAHSLYGVAHSFYRERFGERRRSATPFVSALLDRFFNLGTDKGSFVEKIRLFVLKNLPEKRSSRELGFEELLDSEARQLLNDAPFLEGLKGADLNRKIFMVTSRLANRILYQYTNRFMSLSMQAGFFDYLNTAGTIGLVHLLISPYYLAFHHQHKGKELIREIAERLPEIPFSPAEEKIALFTDTLDEINGVAMTIRRLIRTAQERGISLTVITSGDDSQAAPAGVKQFQAVGDFVLPEYPELKLSFPPILDVLNYIEKEGITRIHISTPGTVGLLGLLIARLMNIPVAGTYHTDIPQYVRSLTNDEFLEQAAWSYMIWFYNQMEEVLVPSSGTREQLLSHGLPPEKMKPLPRWVDTEQFSPDKRVERFWLERGLSGRITLLYVGRVSREKGLDLLVESFCRLIDEGAELCLSVVGDGPYRGEMEQALAGYPVLFTGYLQGEELQQAYASADLFVFPSATDTFGNVVLEAQASGLPVIVSDAGGPCELMIGGETGMVFSAGSQDELTGAIRSMTANRLMLSLMGESARSFALAKAPHASDTYSTILQPGPRPDAGYSTFGESPCLQSCSC</sequence>
<dbReference type="SUPFAM" id="SSF53756">
    <property type="entry name" value="UDP-Glycosyltransferase/glycogen phosphorylase"/>
    <property type="match status" value="1"/>
</dbReference>
<dbReference type="AlphaFoldDB" id="B3E3B9"/>
<gene>
    <name evidence="2" type="ordered locus">Glov_0604</name>
</gene>
<keyword evidence="2" id="KW-0808">Transferase</keyword>
<name>B3E3B9_TRIL1</name>
<accession>B3E3B9</accession>
<dbReference type="eggNOG" id="COG0613">
    <property type="taxonomic scope" value="Bacteria"/>
</dbReference>
<dbReference type="Pfam" id="PF13439">
    <property type="entry name" value="Glyco_transf_4"/>
    <property type="match status" value="1"/>
</dbReference>
<dbReference type="Gene3D" id="3.40.50.2000">
    <property type="entry name" value="Glycogen Phosphorylase B"/>
    <property type="match status" value="2"/>
</dbReference>
<dbReference type="Gene3D" id="3.20.20.140">
    <property type="entry name" value="Metal-dependent hydrolases"/>
    <property type="match status" value="1"/>
</dbReference>
<dbReference type="EMBL" id="CP001089">
    <property type="protein sequence ID" value="ACD94331.1"/>
    <property type="molecule type" value="Genomic_DNA"/>
</dbReference>
<dbReference type="CAZy" id="GT4">
    <property type="family name" value="Glycosyltransferase Family 4"/>
</dbReference>
<dbReference type="PANTHER" id="PTHR45947:SF3">
    <property type="entry name" value="SULFOQUINOVOSYL TRANSFERASE SQD2"/>
    <property type="match status" value="1"/>
</dbReference>
<dbReference type="InterPro" id="IPR016195">
    <property type="entry name" value="Pol/histidinol_Pase-like"/>
</dbReference>
<dbReference type="STRING" id="398767.Glov_0604"/>
<dbReference type="Proteomes" id="UP000002420">
    <property type="component" value="Chromosome"/>
</dbReference>